<accession>A0ABD0JER2</accession>
<comment type="caution">
    <text evidence="1">The sequence shown here is derived from an EMBL/GenBank/DDBJ whole genome shotgun (WGS) entry which is preliminary data.</text>
</comment>
<evidence type="ECO:0000313" key="1">
    <source>
        <dbReference type="EMBL" id="KAK7471884.1"/>
    </source>
</evidence>
<keyword evidence="2" id="KW-1185">Reference proteome</keyword>
<protein>
    <submittedName>
        <fullName evidence="1">Uncharacterized protein</fullName>
    </submittedName>
</protein>
<feature type="non-terminal residue" evidence="1">
    <location>
        <position position="1"/>
    </location>
</feature>
<evidence type="ECO:0000313" key="2">
    <source>
        <dbReference type="Proteomes" id="UP001519460"/>
    </source>
</evidence>
<proteinExistence type="predicted"/>
<dbReference type="Proteomes" id="UP001519460">
    <property type="component" value="Unassembled WGS sequence"/>
</dbReference>
<dbReference type="AlphaFoldDB" id="A0ABD0JER2"/>
<name>A0ABD0JER2_9CAEN</name>
<organism evidence="1 2">
    <name type="scientific">Batillaria attramentaria</name>
    <dbReference type="NCBI Taxonomy" id="370345"/>
    <lineage>
        <taxon>Eukaryota</taxon>
        <taxon>Metazoa</taxon>
        <taxon>Spiralia</taxon>
        <taxon>Lophotrochozoa</taxon>
        <taxon>Mollusca</taxon>
        <taxon>Gastropoda</taxon>
        <taxon>Caenogastropoda</taxon>
        <taxon>Sorbeoconcha</taxon>
        <taxon>Cerithioidea</taxon>
        <taxon>Batillariidae</taxon>
        <taxon>Batillaria</taxon>
    </lineage>
</organism>
<sequence>VPSWFTDQTQLCFLLSADGDGGQSVTAGTRMETGANVEGVRHNVELCYEWYADGDGGQCGGGAAWRLCARANQWTAYYRDDTDLRAGGCRMRWGLTV</sequence>
<dbReference type="EMBL" id="JACVVK020000475">
    <property type="protein sequence ID" value="KAK7471884.1"/>
    <property type="molecule type" value="Genomic_DNA"/>
</dbReference>
<reference evidence="1 2" key="1">
    <citation type="journal article" date="2023" name="Sci. Data">
        <title>Genome assembly of the Korean intertidal mud-creeper Batillaria attramentaria.</title>
        <authorList>
            <person name="Patra A.K."/>
            <person name="Ho P.T."/>
            <person name="Jun S."/>
            <person name="Lee S.J."/>
            <person name="Kim Y."/>
            <person name="Won Y.J."/>
        </authorList>
    </citation>
    <scope>NUCLEOTIDE SEQUENCE [LARGE SCALE GENOMIC DNA]</scope>
    <source>
        <strain evidence="1">Wonlab-2016</strain>
    </source>
</reference>
<gene>
    <name evidence="1" type="ORF">BaRGS_00035468</name>
</gene>